<accession>A0A915YHC4</accession>
<dbReference type="KEGG" id="aup:AsAng_0037930"/>
<protein>
    <submittedName>
        <fullName evidence="1">Uncharacterized protein</fullName>
    </submittedName>
</protein>
<organism evidence="1 2">
    <name type="scientific">Aureispira anguillae</name>
    <dbReference type="NCBI Taxonomy" id="2864201"/>
    <lineage>
        <taxon>Bacteria</taxon>
        <taxon>Pseudomonadati</taxon>
        <taxon>Bacteroidota</taxon>
        <taxon>Saprospiria</taxon>
        <taxon>Saprospirales</taxon>
        <taxon>Saprospiraceae</taxon>
        <taxon>Aureispira</taxon>
    </lineage>
</organism>
<dbReference type="AlphaFoldDB" id="A0A915YHC4"/>
<dbReference type="EMBL" id="AP026867">
    <property type="protein sequence ID" value="BDS13065.1"/>
    <property type="molecule type" value="Genomic_DNA"/>
</dbReference>
<keyword evidence="2" id="KW-1185">Reference proteome</keyword>
<evidence type="ECO:0000313" key="1">
    <source>
        <dbReference type="EMBL" id="BDS13065.1"/>
    </source>
</evidence>
<dbReference type="Proteomes" id="UP001060919">
    <property type="component" value="Chromosome"/>
</dbReference>
<proteinExistence type="predicted"/>
<gene>
    <name evidence="1" type="ORF">AsAng_0037930</name>
</gene>
<evidence type="ECO:0000313" key="2">
    <source>
        <dbReference type="Proteomes" id="UP001060919"/>
    </source>
</evidence>
<sequence>MNMEDNRSRKLRAKQERYLYTFVLDGFRGGENVEFYNDLSSVRFVFDYRGTASVKIIFKEKGKQRHLVVPMRLFGQIADYLPPTENEVYADHNTHNQ</sequence>
<reference evidence="1" key="1">
    <citation type="submission" date="2022-09" db="EMBL/GenBank/DDBJ databases">
        <title>Aureispira anguillicida sp. nov., isolated from Leptocephalus of Japanese eel Anguilla japonica.</title>
        <authorList>
            <person name="Yuasa K."/>
            <person name="Mekata T."/>
            <person name="Ikunari K."/>
        </authorList>
    </citation>
    <scope>NUCLEOTIDE SEQUENCE</scope>
    <source>
        <strain evidence="1">EL160426</strain>
    </source>
</reference>
<name>A0A915YHC4_9BACT</name>